<sequence>MTSSTPDLTLNYWNGRGLMEVPRLLLAISGKFPGADYTDGRNSAPPAGLEANLGRMPVLATQEGSVGQSVAINYYVAATNDLLGSTPLEAARILSVQAHVTEMMDCFRKIVPYGATPTEEDLSKWFDTGATDSSGPADGSRRPERFAQWWVGRIEASLDDAGYAVGSALSLADVVLYNCFAEVLLESERGEGFADWRAEPMCSLARTSKLLEAAPKLSGAIEKVKNHEGTKKWLGMRGVQGF</sequence>
<dbReference type="PROSITE" id="PS50405">
    <property type="entry name" value="GST_CTER"/>
    <property type="match status" value="1"/>
</dbReference>
<dbReference type="InterPro" id="IPR036282">
    <property type="entry name" value="Glutathione-S-Trfase_C_sf"/>
</dbReference>
<name>A0ABQ6N7W1_9STRA</name>
<gene>
    <name evidence="3" type="ORF">TeGR_g14986</name>
</gene>
<feature type="domain" description="GST C-terminal" evidence="2">
    <location>
        <begin position="86"/>
        <end position="242"/>
    </location>
</feature>
<dbReference type="SUPFAM" id="SSF47616">
    <property type="entry name" value="GST C-terminal domain-like"/>
    <property type="match status" value="1"/>
</dbReference>
<reference evidence="3 4" key="1">
    <citation type="journal article" date="2023" name="Commun. Biol.">
        <title>Genome analysis of Parmales, the sister group of diatoms, reveals the evolutionary specialization of diatoms from phago-mixotrophs to photoautotrophs.</title>
        <authorList>
            <person name="Ban H."/>
            <person name="Sato S."/>
            <person name="Yoshikawa S."/>
            <person name="Yamada K."/>
            <person name="Nakamura Y."/>
            <person name="Ichinomiya M."/>
            <person name="Sato N."/>
            <person name="Blanc-Mathieu R."/>
            <person name="Endo H."/>
            <person name="Kuwata A."/>
            <person name="Ogata H."/>
        </authorList>
    </citation>
    <scope>NUCLEOTIDE SEQUENCE [LARGE SCALE GENOMIC DNA]</scope>
</reference>
<dbReference type="InterPro" id="IPR050213">
    <property type="entry name" value="GST_superfamily"/>
</dbReference>
<evidence type="ECO:0000259" key="1">
    <source>
        <dbReference type="PROSITE" id="PS50404"/>
    </source>
</evidence>
<evidence type="ECO:0008006" key="5">
    <source>
        <dbReference type="Google" id="ProtNLM"/>
    </source>
</evidence>
<evidence type="ECO:0000313" key="3">
    <source>
        <dbReference type="EMBL" id="GMI42191.1"/>
    </source>
</evidence>
<protein>
    <recommendedName>
        <fullName evidence="5">Glutathione S-transferase</fullName>
    </recommendedName>
</protein>
<dbReference type="PANTHER" id="PTHR11571:SF150">
    <property type="entry name" value="GLUTATHIONE S-TRANSFERASE"/>
    <property type="match status" value="1"/>
</dbReference>
<dbReference type="SUPFAM" id="SSF52833">
    <property type="entry name" value="Thioredoxin-like"/>
    <property type="match status" value="1"/>
</dbReference>
<keyword evidence="4" id="KW-1185">Reference proteome</keyword>
<dbReference type="InterPro" id="IPR036249">
    <property type="entry name" value="Thioredoxin-like_sf"/>
</dbReference>
<dbReference type="Gene3D" id="1.20.1050.10">
    <property type="match status" value="1"/>
</dbReference>
<dbReference type="Gene3D" id="3.40.30.10">
    <property type="entry name" value="Glutaredoxin"/>
    <property type="match status" value="1"/>
</dbReference>
<comment type="caution">
    <text evidence="3">The sequence shown here is derived from an EMBL/GenBank/DDBJ whole genome shotgun (WGS) entry which is preliminary data.</text>
</comment>
<dbReference type="InterPro" id="IPR004045">
    <property type="entry name" value="Glutathione_S-Trfase_N"/>
</dbReference>
<feature type="domain" description="GST N-terminal" evidence="1">
    <location>
        <begin position="6"/>
        <end position="84"/>
    </location>
</feature>
<evidence type="ECO:0000259" key="2">
    <source>
        <dbReference type="PROSITE" id="PS50405"/>
    </source>
</evidence>
<accession>A0ABQ6N7W1</accession>
<dbReference type="InterPro" id="IPR010987">
    <property type="entry name" value="Glutathione-S-Trfase_C-like"/>
</dbReference>
<organism evidence="3 4">
    <name type="scientific">Tetraparma gracilis</name>
    <dbReference type="NCBI Taxonomy" id="2962635"/>
    <lineage>
        <taxon>Eukaryota</taxon>
        <taxon>Sar</taxon>
        <taxon>Stramenopiles</taxon>
        <taxon>Ochrophyta</taxon>
        <taxon>Bolidophyceae</taxon>
        <taxon>Parmales</taxon>
        <taxon>Triparmaceae</taxon>
        <taxon>Tetraparma</taxon>
    </lineage>
</organism>
<dbReference type="PROSITE" id="PS50404">
    <property type="entry name" value="GST_NTER"/>
    <property type="match status" value="1"/>
</dbReference>
<dbReference type="PANTHER" id="PTHR11571">
    <property type="entry name" value="GLUTATHIONE S-TRANSFERASE"/>
    <property type="match status" value="1"/>
</dbReference>
<evidence type="ECO:0000313" key="4">
    <source>
        <dbReference type="Proteomes" id="UP001165060"/>
    </source>
</evidence>
<dbReference type="EMBL" id="BRYB01001053">
    <property type="protein sequence ID" value="GMI42191.1"/>
    <property type="molecule type" value="Genomic_DNA"/>
</dbReference>
<dbReference type="Pfam" id="PF02798">
    <property type="entry name" value="GST_N"/>
    <property type="match status" value="1"/>
</dbReference>
<proteinExistence type="predicted"/>
<dbReference type="Proteomes" id="UP001165060">
    <property type="component" value="Unassembled WGS sequence"/>
</dbReference>